<dbReference type="EMBL" id="JPKY01000119">
    <property type="protein sequence ID" value="KFH41667.1"/>
    <property type="molecule type" value="Genomic_DNA"/>
</dbReference>
<keyword evidence="5" id="KW-0732">Signal</keyword>
<dbReference type="Proteomes" id="UP000029964">
    <property type="component" value="Unassembled WGS sequence"/>
</dbReference>
<dbReference type="STRING" id="857340.A0A086SX35"/>
<accession>A0A086SX35</accession>
<evidence type="ECO:0000313" key="8">
    <source>
        <dbReference type="Proteomes" id="UP000029964"/>
    </source>
</evidence>
<dbReference type="InterPro" id="IPR002828">
    <property type="entry name" value="SurE-like_Pase/nucleotidase"/>
</dbReference>
<comment type="similarity">
    <text evidence="1">Belongs to the SurE nucleotidase family.</text>
</comment>
<evidence type="ECO:0000259" key="6">
    <source>
        <dbReference type="Pfam" id="PF01975"/>
    </source>
</evidence>
<proteinExistence type="inferred from homology"/>
<keyword evidence="2" id="KW-0479">Metal-binding</keyword>
<evidence type="ECO:0000256" key="3">
    <source>
        <dbReference type="ARBA" id="ARBA00022801"/>
    </source>
</evidence>
<feature type="signal peptide" evidence="5">
    <location>
        <begin position="1"/>
        <end position="23"/>
    </location>
</feature>
<evidence type="ECO:0000313" key="7">
    <source>
        <dbReference type="EMBL" id="KFH41667.1"/>
    </source>
</evidence>
<dbReference type="InterPro" id="IPR036523">
    <property type="entry name" value="SurE-like_sf"/>
</dbReference>
<name>A0A086SX35_HAPC1</name>
<feature type="domain" description="Survival protein SurE-like phosphatase/nucleotidase" evidence="6">
    <location>
        <begin position="20"/>
        <end position="215"/>
    </location>
</feature>
<dbReference type="GO" id="GO:0046872">
    <property type="term" value="F:metal ion binding"/>
    <property type="evidence" value="ECO:0007669"/>
    <property type="project" value="UniProtKB-KW"/>
</dbReference>
<dbReference type="Gene3D" id="3.40.1210.10">
    <property type="entry name" value="Survival protein SurE-like phosphatase/nucleotidase"/>
    <property type="match status" value="1"/>
</dbReference>
<dbReference type="GO" id="GO:0008252">
    <property type="term" value="F:nucleotidase activity"/>
    <property type="evidence" value="ECO:0007669"/>
    <property type="project" value="InterPro"/>
</dbReference>
<dbReference type="PANTHER" id="PTHR30457:SF0">
    <property type="entry name" value="PHOSPHATASE, PUTATIVE (AFU_ORTHOLOGUE AFUA_4G01070)-RELATED"/>
    <property type="match status" value="1"/>
</dbReference>
<protein>
    <submittedName>
        <fullName evidence="7">Acid phosphatase-like protein</fullName>
    </submittedName>
</protein>
<dbReference type="HOGENOM" id="CLU_045192_0_1_1"/>
<evidence type="ECO:0000256" key="1">
    <source>
        <dbReference type="ARBA" id="ARBA00011062"/>
    </source>
</evidence>
<keyword evidence="3" id="KW-0378">Hydrolase</keyword>
<sequence length="297" mass="31190">MKTAAPLVLFQALAVQGLRIVQSNDDGWAESYARSLHAALTEADHDVVLSAPAENKSGTGSSDAAPEPREKPCIYDSCPADSGPTGFNETSPELNWVNSFPVTSMKHGINTAGPALWDGAAPELAVSGPNVGSNLFLALPFSGTVGAACYAVMEEGIPALAFSGASDDHAAWNEDPPESGLVYAELATQLTNKVIASGTPYLPEGIFLNVNFPKFGGDCSKADNFEFVLSRINPGIVSEPDVEWCGSDRLPTELDVINADGCYVSVSIGDASDKTTANDERQGVVLEKLKDILVCLP</sequence>
<dbReference type="InterPro" id="IPR030048">
    <property type="entry name" value="SurE"/>
</dbReference>
<feature type="region of interest" description="Disordered" evidence="4">
    <location>
        <begin position="52"/>
        <end position="71"/>
    </location>
</feature>
<comment type="caution">
    <text evidence="7">The sequence shown here is derived from an EMBL/GenBank/DDBJ whole genome shotgun (WGS) entry which is preliminary data.</text>
</comment>
<dbReference type="Pfam" id="PF01975">
    <property type="entry name" value="SurE"/>
    <property type="match status" value="1"/>
</dbReference>
<dbReference type="OrthoDB" id="4018688at2759"/>
<dbReference type="PANTHER" id="PTHR30457">
    <property type="entry name" value="5'-NUCLEOTIDASE SURE"/>
    <property type="match status" value="1"/>
</dbReference>
<organism evidence="7 8">
    <name type="scientific">Hapsidospora chrysogenum (strain ATCC 11550 / CBS 779.69 / DSM 880 / IAM 14645 / JCM 23072 / IMI 49137)</name>
    <name type="common">Acremonium chrysogenum</name>
    <dbReference type="NCBI Taxonomy" id="857340"/>
    <lineage>
        <taxon>Eukaryota</taxon>
        <taxon>Fungi</taxon>
        <taxon>Dikarya</taxon>
        <taxon>Ascomycota</taxon>
        <taxon>Pezizomycotina</taxon>
        <taxon>Sordariomycetes</taxon>
        <taxon>Hypocreomycetidae</taxon>
        <taxon>Hypocreales</taxon>
        <taxon>Bionectriaceae</taxon>
        <taxon>Hapsidospora</taxon>
    </lineage>
</organism>
<evidence type="ECO:0000256" key="5">
    <source>
        <dbReference type="SAM" id="SignalP"/>
    </source>
</evidence>
<evidence type="ECO:0000256" key="4">
    <source>
        <dbReference type="SAM" id="MobiDB-lite"/>
    </source>
</evidence>
<gene>
    <name evidence="7" type="ORF">ACRE_076220</name>
</gene>
<keyword evidence="8" id="KW-1185">Reference proteome</keyword>
<evidence type="ECO:0000256" key="2">
    <source>
        <dbReference type="ARBA" id="ARBA00022723"/>
    </source>
</evidence>
<dbReference type="AlphaFoldDB" id="A0A086SX35"/>
<reference evidence="8" key="1">
    <citation type="journal article" date="2014" name="Genome Announc.">
        <title>Genome sequence and annotation of Acremonium chrysogenum, producer of the beta-lactam antibiotic cephalosporin C.</title>
        <authorList>
            <person name="Terfehr D."/>
            <person name="Dahlmann T.A."/>
            <person name="Specht T."/>
            <person name="Zadra I."/>
            <person name="Kuernsteiner H."/>
            <person name="Kueck U."/>
        </authorList>
    </citation>
    <scope>NUCLEOTIDE SEQUENCE [LARGE SCALE GENOMIC DNA]</scope>
    <source>
        <strain evidence="8">ATCC 11550 / CBS 779.69 / DSM 880 / IAM 14645 / JCM 23072 / IMI 49137</strain>
    </source>
</reference>
<dbReference type="SUPFAM" id="SSF64167">
    <property type="entry name" value="SurE-like"/>
    <property type="match status" value="1"/>
</dbReference>
<feature type="chain" id="PRO_5001815289" evidence="5">
    <location>
        <begin position="24"/>
        <end position="297"/>
    </location>
</feature>